<comment type="caution">
    <text evidence="2">The sequence shown here is derived from an EMBL/GenBank/DDBJ whole genome shotgun (WGS) entry which is preliminary data.</text>
</comment>
<dbReference type="AlphaFoldDB" id="A0A4U5NXN2"/>
<proteinExistence type="predicted"/>
<feature type="region of interest" description="Disordered" evidence="1">
    <location>
        <begin position="1"/>
        <end position="45"/>
    </location>
</feature>
<dbReference type="EMBL" id="AZBU02000003">
    <property type="protein sequence ID" value="TKR88140.1"/>
    <property type="molecule type" value="Genomic_DNA"/>
</dbReference>
<protein>
    <submittedName>
        <fullName evidence="2">Uncharacterized protein</fullName>
    </submittedName>
</protein>
<dbReference type="Proteomes" id="UP000298663">
    <property type="component" value="Unassembled WGS sequence"/>
</dbReference>
<evidence type="ECO:0000313" key="3">
    <source>
        <dbReference type="Proteomes" id="UP000298663"/>
    </source>
</evidence>
<feature type="compositionally biased region" description="Polar residues" evidence="1">
    <location>
        <begin position="27"/>
        <end position="44"/>
    </location>
</feature>
<evidence type="ECO:0000313" key="2">
    <source>
        <dbReference type="EMBL" id="TKR88140.1"/>
    </source>
</evidence>
<name>A0A4U5NXN2_STECR</name>
<sequence>MSCVKAIASRPLQRLQGGPKKGVGPDSSGTESFQADSSRTTGRLSSPLAHPLHSRLFHAAEQSAALVSSLLRAAASGAPCLRRLRSRPPPPTRPEAPPRKRDLVCFSAALELVLLCVVRLALSALRVIRVRKKRCAASAPLFRPTEFFGYAPSYAEKLLAVSKAAAKSGKTAKDLPTVTNFEPEEEAMQHITGTRSVADSGSLSVVRGTKVQNHR</sequence>
<organism evidence="2 3">
    <name type="scientific">Steinernema carpocapsae</name>
    <name type="common">Entomopathogenic nematode</name>
    <dbReference type="NCBI Taxonomy" id="34508"/>
    <lineage>
        <taxon>Eukaryota</taxon>
        <taxon>Metazoa</taxon>
        <taxon>Ecdysozoa</taxon>
        <taxon>Nematoda</taxon>
        <taxon>Chromadorea</taxon>
        <taxon>Rhabditida</taxon>
        <taxon>Tylenchina</taxon>
        <taxon>Panagrolaimomorpha</taxon>
        <taxon>Strongyloidoidea</taxon>
        <taxon>Steinernematidae</taxon>
        <taxon>Steinernema</taxon>
    </lineage>
</organism>
<keyword evidence="3" id="KW-1185">Reference proteome</keyword>
<gene>
    <name evidence="2" type="ORF">L596_012429</name>
</gene>
<reference evidence="2 3" key="2">
    <citation type="journal article" date="2019" name="G3 (Bethesda)">
        <title>Hybrid Assembly of the Genome of the Entomopathogenic Nematode Steinernema carpocapsae Identifies the X-Chromosome.</title>
        <authorList>
            <person name="Serra L."/>
            <person name="Macchietto M."/>
            <person name="Macias-Munoz A."/>
            <person name="McGill C.J."/>
            <person name="Rodriguez I.M."/>
            <person name="Rodriguez B."/>
            <person name="Murad R."/>
            <person name="Mortazavi A."/>
        </authorList>
    </citation>
    <scope>NUCLEOTIDE SEQUENCE [LARGE SCALE GENOMIC DNA]</scope>
    <source>
        <strain evidence="2 3">ALL</strain>
    </source>
</reference>
<accession>A0A4U5NXN2</accession>
<evidence type="ECO:0000256" key="1">
    <source>
        <dbReference type="SAM" id="MobiDB-lite"/>
    </source>
</evidence>
<reference evidence="2 3" key="1">
    <citation type="journal article" date="2015" name="Genome Biol.">
        <title>Comparative genomics of Steinernema reveals deeply conserved gene regulatory networks.</title>
        <authorList>
            <person name="Dillman A.R."/>
            <person name="Macchietto M."/>
            <person name="Porter C.F."/>
            <person name="Rogers A."/>
            <person name="Williams B."/>
            <person name="Antoshechkin I."/>
            <person name="Lee M.M."/>
            <person name="Goodwin Z."/>
            <person name="Lu X."/>
            <person name="Lewis E.E."/>
            <person name="Goodrich-Blair H."/>
            <person name="Stock S.P."/>
            <person name="Adams B.J."/>
            <person name="Sternberg P.W."/>
            <person name="Mortazavi A."/>
        </authorList>
    </citation>
    <scope>NUCLEOTIDE SEQUENCE [LARGE SCALE GENOMIC DNA]</scope>
    <source>
        <strain evidence="2 3">ALL</strain>
    </source>
</reference>